<keyword evidence="3" id="KW-1185">Reference proteome</keyword>
<dbReference type="Proteomes" id="UP001168877">
    <property type="component" value="Unassembled WGS sequence"/>
</dbReference>
<proteinExistence type="predicted"/>
<name>A0AA39VL02_ACESA</name>
<reference evidence="2" key="1">
    <citation type="journal article" date="2022" name="Plant J.">
        <title>Strategies of tolerance reflected in two North American maple genomes.</title>
        <authorList>
            <person name="McEvoy S.L."/>
            <person name="Sezen U.U."/>
            <person name="Trouern-Trend A."/>
            <person name="McMahon S.M."/>
            <person name="Schaberg P.G."/>
            <person name="Yang J."/>
            <person name="Wegrzyn J.L."/>
            <person name="Swenson N.G."/>
        </authorList>
    </citation>
    <scope>NUCLEOTIDE SEQUENCE</scope>
    <source>
        <strain evidence="2">NS2018</strain>
    </source>
</reference>
<reference evidence="2" key="2">
    <citation type="submission" date="2023-06" db="EMBL/GenBank/DDBJ databases">
        <authorList>
            <person name="Swenson N.G."/>
            <person name="Wegrzyn J.L."/>
            <person name="Mcevoy S.L."/>
        </authorList>
    </citation>
    <scope>NUCLEOTIDE SEQUENCE</scope>
    <source>
        <strain evidence="2">NS2018</strain>
        <tissue evidence="2">Leaf</tissue>
    </source>
</reference>
<organism evidence="2 3">
    <name type="scientific">Acer saccharum</name>
    <name type="common">Sugar maple</name>
    <dbReference type="NCBI Taxonomy" id="4024"/>
    <lineage>
        <taxon>Eukaryota</taxon>
        <taxon>Viridiplantae</taxon>
        <taxon>Streptophyta</taxon>
        <taxon>Embryophyta</taxon>
        <taxon>Tracheophyta</taxon>
        <taxon>Spermatophyta</taxon>
        <taxon>Magnoliopsida</taxon>
        <taxon>eudicotyledons</taxon>
        <taxon>Gunneridae</taxon>
        <taxon>Pentapetalae</taxon>
        <taxon>rosids</taxon>
        <taxon>malvids</taxon>
        <taxon>Sapindales</taxon>
        <taxon>Sapindaceae</taxon>
        <taxon>Hippocastanoideae</taxon>
        <taxon>Acereae</taxon>
        <taxon>Acer</taxon>
    </lineage>
</organism>
<comment type="caution">
    <text evidence="2">The sequence shown here is derived from an EMBL/GenBank/DDBJ whole genome shotgun (WGS) entry which is preliminary data.</text>
</comment>
<protein>
    <submittedName>
        <fullName evidence="2">Uncharacterized protein</fullName>
    </submittedName>
</protein>
<evidence type="ECO:0000313" key="3">
    <source>
        <dbReference type="Proteomes" id="UP001168877"/>
    </source>
</evidence>
<sequence>MPQTAAPQLPQPSFVTAAAPPSIVAATEMASPSSPDPAVSSGLAAPTSSHDSPTAVNSSPAANVFGRPPAATPLVSVSSQQLFVPDTAPPPVNSHSMTTRAKNAIHKPLQKMNLITQLQSSSDSEPTTGSPGEPSDATA</sequence>
<feature type="region of interest" description="Disordered" evidence="1">
    <location>
        <begin position="26"/>
        <end position="72"/>
    </location>
</feature>
<gene>
    <name evidence="2" type="ORF">LWI29_012024</name>
</gene>
<evidence type="ECO:0000313" key="2">
    <source>
        <dbReference type="EMBL" id="KAK0584365.1"/>
    </source>
</evidence>
<feature type="compositionally biased region" description="Polar residues" evidence="1">
    <location>
        <begin position="46"/>
        <end position="61"/>
    </location>
</feature>
<feature type="compositionally biased region" description="Polar residues" evidence="1">
    <location>
        <begin position="113"/>
        <end position="130"/>
    </location>
</feature>
<accession>A0AA39VL02</accession>
<dbReference type="EMBL" id="JAUESC010000383">
    <property type="protein sequence ID" value="KAK0584365.1"/>
    <property type="molecule type" value="Genomic_DNA"/>
</dbReference>
<dbReference type="AlphaFoldDB" id="A0AA39VL02"/>
<feature type="region of interest" description="Disordered" evidence="1">
    <location>
        <begin position="85"/>
        <end position="139"/>
    </location>
</feature>
<evidence type="ECO:0000256" key="1">
    <source>
        <dbReference type="SAM" id="MobiDB-lite"/>
    </source>
</evidence>
<feature type="compositionally biased region" description="Low complexity" evidence="1">
    <location>
        <begin position="30"/>
        <end position="41"/>
    </location>
</feature>